<evidence type="ECO:0000313" key="2">
    <source>
        <dbReference type="Proteomes" id="UP000604080"/>
    </source>
</evidence>
<sequence length="76" mass="8149">CGGHSKHFLNAFFSSSYSSYGNQSSQNYGQGQGYSGYGQSGDNSSYGQNYGSYHGNYGQNQSGLASLLHSLAVFKR</sequence>
<protein>
    <submittedName>
        <fullName evidence="1">RBP56 factor</fullName>
    </submittedName>
</protein>
<keyword evidence="2" id="KW-1185">Reference proteome</keyword>
<reference evidence="1" key="1">
    <citation type="submission" date="2019-10" db="EMBL/GenBank/DDBJ databases">
        <title>Bird 10,000 Genomes (B10K) Project - Family phase.</title>
        <authorList>
            <person name="Zhang G."/>
        </authorList>
    </citation>
    <scope>NUCLEOTIDE SEQUENCE</scope>
    <source>
        <strain evidence="1">B10K-DU-002-56</strain>
        <tissue evidence="1">Muscle</tissue>
    </source>
</reference>
<name>A0A851EFJ1_9CORV</name>
<feature type="non-terminal residue" evidence="1">
    <location>
        <position position="1"/>
    </location>
</feature>
<comment type="caution">
    <text evidence="1">The sequence shown here is derived from an EMBL/GenBank/DDBJ whole genome shotgun (WGS) entry which is preliminary data.</text>
</comment>
<evidence type="ECO:0000313" key="1">
    <source>
        <dbReference type="EMBL" id="NWI81989.1"/>
    </source>
</evidence>
<accession>A0A851EFJ1</accession>
<gene>
    <name evidence="1" type="primary">Taf15_1</name>
    <name evidence="1" type="ORF">DRYGAM_R14007</name>
</gene>
<proteinExistence type="predicted"/>
<dbReference type="EMBL" id="WEIT01034399">
    <property type="protein sequence ID" value="NWI81989.1"/>
    <property type="molecule type" value="Genomic_DNA"/>
</dbReference>
<organism evidence="1 2">
    <name type="scientific">Dryoscopus gambensis</name>
    <dbReference type="NCBI Taxonomy" id="85069"/>
    <lineage>
        <taxon>Eukaryota</taxon>
        <taxon>Metazoa</taxon>
        <taxon>Chordata</taxon>
        <taxon>Craniata</taxon>
        <taxon>Vertebrata</taxon>
        <taxon>Euteleostomi</taxon>
        <taxon>Archelosauria</taxon>
        <taxon>Archosauria</taxon>
        <taxon>Dinosauria</taxon>
        <taxon>Saurischia</taxon>
        <taxon>Theropoda</taxon>
        <taxon>Coelurosauria</taxon>
        <taxon>Aves</taxon>
        <taxon>Neognathae</taxon>
        <taxon>Neoaves</taxon>
        <taxon>Telluraves</taxon>
        <taxon>Australaves</taxon>
        <taxon>Passeriformes</taxon>
        <taxon>Corvoidea</taxon>
        <taxon>Malaconotidae</taxon>
        <taxon>Dryoscopus</taxon>
    </lineage>
</organism>
<dbReference type="Proteomes" id="UP000604080">
    <property type="component" value="Unassembled WGS sequence"/>
</dbReference>
<dbReference type="AlphaFoldDB" id="A0A851EFJ1"/>
<feature type="non-terminal residue" evidence="1">
    <location>
        <position position="76"/>
    </location>
</feature>